<proteinExistence type="predicted"/>
<evidence type="ECO:0000313" key="1">
    <source>
        <dbReference type="EMBL" id="KIU01733.1"/>
    </source>
</evidence>
<evidence type="ECO:0000313" key="2">
    <source>
        <dbReference type="Proteomes" id="UP000032274"/>
    </source>
</evidence>
<gene>
    <name evidence="1" type="ORF">QU38_00100</name>
</gene>
<feature type="non-terminal residue" evidence="1">
    <location>
        <position position="122"/>
    </location>
</feature>
<dbReference type="Proteomes" id="UP000032274">
    <property type="component" value="Unassembled WGS sequence"/>
</dbReference>
<name>A0AA40JQA1_STAAU</name>
<dbReference type="AlphaFoldDB" id="A0AA40JQA1"/>
<comment type="caution">
    <text evidence="1">The sequence shown here is derived from an EMBL/GenBank/DDBJ whole genome shotgun (WGS) entry which is preliminary data.</text>
</comment>
<dbReference type="EMBL" id="JXIG01000027">
    <property type="protein sequence ID" value="KIU01733.1"/>
    <property type="molecule type" value="Genomic_DNA"/>
</dbReference>
<reference evidence="1 2" key="1">
    <citation type="submission" date="2015-01" db="EMBL/GenBank/DDBJ databases">
        <title>Characterization of Swiss Staphylococcus aureus strains involved in food poisoning.</title>
        <authorList>
            <person name="Crovadore J."/>
            <person name="Chablais R."/>
            <person name="Tonacini J."/>
            <person name="Schnyder B."/>
            <person name="Lefort F."/>
        </authorList>
    </citation>
    <scope>NUCLEOTIDE SEQUENCE [LARGE SCALE GENOMIC DNA]</scope>
    <source>
        <strain evidence="1 2">SA-120</strain>
    </source>
</reference>
<sequence length="122" mass="13542">MPGRLPFTHEVEHPVLGQVVQLEIEIDLAAALMDVRRHRVPHAAGLEHGQAHDQLRAVAHARDDQLIDRALVRFLQRAAIQAIGVGDAELAGLEALMRRARHQVEARARAREGHVLGAHRHV</sequence>
<accession>A0AA40JQA1</accession>
<protein>
    <submittedName>
        <fullName evidence="1">Uncharacterized protein</fullName>
    </submittedName>
</protein>
<organism evidence="1 2">
    <name type="scientific">Staphylococcus aureus</name>
    <dbReference type="NCBI Taxonomy" id="1280"/>
    <lineage>
        <taxon>Bacteria</taxon>
        <taxon>Bacillati</taxon>
        <taxon>Bacillota</taxon>
        <taxon>Bacilli</taxon>
        <taxon>Bacillales</taxon>
        <taxon>Staphylococcaceae</taxon>
        <taxon>Staphylococcus</taxon>
    </lineage>
</organism>